<name>A0A272EZ44_9RHOO</name>
<keyword evidence="1" id="KW-0732">Signal</keyword>
<sequence length="263" mass="28810">MKLRRTFSVAALLMALAACSTLLPQADTAPTPAEASRFLQQASFGPSMAEIQALTHSTPRRWLETQFALPQTELQPVIEPYHAALAKGENLSQQLLLDLVWKTAATAPDQLRQRMTLALSEIFVVSFDGSLSPRVRGMAGWYDMLGRNAFGNFRDLLEAVSRSPMMGVYLSHLKNQKEDPSRGRVPDENYAREVMQLFTIGLYELNPPMAARNCVTATPWKPTVTRTSPAWRACSPASPMAARAAVTATSSSRVRTPGGTSCP</sequence>
<dbReference type="Proteomes" id="UP000623509">
    <property type="component" value="Unassembled WGS sequence"/>
</dbReference>
<evidence type="ECO:0000313" key="5">
    <source>
        <dbReference type="Proteomes" id="UP000623509"/>
    </source>
</evidence>
<dbReference type="RefSeq" id="WP_095525727.1">
    <property type="nucleotide sequence ID" value="NZ_MDUX01000067.1"/>
</dbReference>
<accession>A0A272EZ44</accession>
<evidence type="ECO:0000256" key="1">
    <source>
        <dbReference type="SAM" id="SignalP"/>
    </source>
</evidence>
<protein>
    <submittedName>
        <fullName evidence="2">DUF1800 domain-containing protein</fullName>
    </submittedName>
</protein>
<dbReference type="AlphaFoldDB" id="A0A272EZ44"/>
<dbReference type="OrthoDB" id="9772295at2"/>
<dbReference type="InterPro" id="IPR014917">
    <property type="entry name" value="DUF1800"/>
</dbReference>
<comment type="caution">
    <text evidence="3">The sequence shown here is derived from an EMBL/GenBank/DDBJ whole genome shotgun (WGS) entry which is preliminary data.</text>
</comment>
<dbReference type="EMBL" id="NMRN01000001">
    <property type="protein sequence ID" value="PAS95398.1"/>
    <property type="molecule type" value="Genomic_DNA"/>
</dbReference>
<gene>
    <name evidence="2" type="ORF">BGI27_15410</name>
    <name evidence="3" type="ORF">CGU29_00745</name>
</gene>
<dbReference type="PROSITE" id="PS51257">
    <property type="entry name" value="PROKAR_LIPOPROTEIN"/>
    <property type="match status" value="1"/>
</dbReference>
<proteinExistence type="predicted"/>
<organism evidence="3 4">
    <name type="scientific">Candidatus Dactylopiibacterium carminicum</name>
    <dbReference type="NCBI Taxonomy" id="857335"/>
    <lineage>
        <taxon>Bacteria</taxon>
        <taxon>Pseudomonadati</taxon>
        <taxon>Pseudomonadota</taxon>
        <taxon>Betaproteobacteria</taxon>
        <taxon>Rhodocyclales</taxon>
        <taxon>Rhodocyclaceae</taxon>
        <taxon>Candidatus Dactylopiibacterium</taxon>
    </lineage>
</organism>
<dbReference type="Proteomes" id="UP000216107">
    <property type="component" value="Unassembled WGS sequence"/>
</dbReference>
<feature type="signal peptide" evidence="1">
    <location>
        <begin position="1"/>
        <end position="26"/>
    </location>
</feature>
<evidence type="ECO:0000313" key="3">
    <source>
        <dbReference type="EMBL" id="PAS95398.1"/>
    </source>
</evidence>
<reference evidence="2 5" key="1">
    <citation type="submission" date="2016-08" db="EMBL/GenBank/DDBJ databases">
        <title>Candidatus Dactylopiibacterium carminicum genome sequence.</title>
        <authorList>
            <person name="Ramirez-Puebla S.T."/>
            <person name="Ormeno-Orrillo E."/>
            <person name="Vera-Ponce De Leon A."/>
            <person name="Luis L."/>
            <person name="Sanchez-Flores A."/>
            <person name="Monica R."/>
            <person name="Martinez-Romero E."/>
        </authorList>
    </citation>
    <scope>NUCLEOTIDE SEQUENCE [LARGE SCALE GENOMIC DNA]</scope>
    <source>
        <strain evidence="2">END1</strain>
    </source>
</reference>
<reference evidence="3 4" key="2">
    <citation type="submission" date="2017-07" db="EMBL/GenBank/DDBJ databases">
        <title>Candidatus Dactylopiibacterium carminicum, a nitrogen-fixing symbiont of the cochineal insect Dactylopius coccus and Dactylopius opuntiae (Hemiptera: Coccoidea: Dactylopiidae).</title>
        <authorList>
            <person name="Vera A."/>
        </authorList>
    </citation>
    <scope>NUCLEOTIDE SEQUENCE [LARGE SCALE GENOMIC DNA]</scope>
    <source>
        <strain evidence="3 4">NFDCM</strain>
    </source>
</reference>
<evidence type="ECO:0000313" key="4">
    <source>
        <dbReference type="Proteomes" id="UP000216107"/>
    </source>
</evidence>
<dbReference type="Pfam" id="PF08811">
    <property type="entry name" value="DUF1800"/>
    <property type="match status" value="1"/>
</dbReference>
<keyword evidence="5" id="KW-1185">Reference proteome</keyword>
<feature type="chain" id="PRO_5013057824" evidence="1">
    <location>
        <begin position="27"/>
        <end position="263"/>
    </location>
</feature>
<dbReference type="EMBL" id="MDUX01000067">
    <property type="protein sequence ID" value="KAF7598054.1"/>
    <property type="molecule type" value="Genomic_DNA"/>
</dbReference>
<evidence type="ECO:0000313" key="2">
    <source>
        <dbReference type="EMBL" id="KAF7598054.1"/>
    </source>
</evidence>